<reference evidence="2 3" key="1">
    <citation type="submission" date="2021-01" db="EMBL/GenBank/DDBJ databases">
        <title>Chromosome-level genome assembly of a human fungal pathogen reveals clustering of transcriptionally co-regulated genes.</title>
        <authorList>
            <person name="Voorhies M."/>
            <person name="Cohen S."/>
            <person name="Shea T.P."/>
            <person name="Petrus S."/>
            <person name="Munoz J.F."/>
            <person name="Poplawski S."/>
            <person name="Goldman W.E."/>
            <person name="Michael T."/>
            <person name="Cuomo C.A."/>
            <person name="Sil A."/>
            <person name="Beyhan S."/>
        </authorList>
    </citation>
    <scope>NUCLEOTIDE SEQUENCE [LARGE SCALE GENOMIC DNA]</scope>
    <source>
        <strain evidence="2 3">G184AR</strain>
    </source>
</reference>
<evidence type="ECO:0000313" key="3">
    <source>
        <dbReference type="Proteomes" id="UP000670092"/>
    </source>
</evidence>
<proteinExistence type="predicted"/>
<gene>
    <name evidence="2" type="primary">DNF3</name>
    <name evidence="2" type="ORF">I7I52_05151</name>
</gene>
<comment type="caution">
    <text evidence="2">The sequence shown here is derived from an EMBL/GenBank/DDBJ whole genome shotgun (WGS) entry which is preliminary data.</text>
</comment>
<accession>A0A8H7YM47</accession>
<name>A0A8H7YM47_AJECA</name>
<protein>
    <submittedName>
        <fullName evidence="2">Aminophospholipid-translocating ATPase</fullName>
    </submittedName>
</protein>
<sequence length="105" mass="12568">MVAALWRCWNTYSRNRIRCSRARRNSSSSPSPCATRAYRSETAMVIFRSKLRPRMRLRWSLLLRRWDIWWWTDNPARLPSDSQRPGGAVMAMMESPSKKRRSMKF</sequence>
<dbReference type="Proteomes" id="UP000670092">
    <property type="component" value="Unassembled WGS sequence"/>
</dbReference>
<dbReference type="VEuPathDB" id="FungiDB:I7I52_05151"/>
<evidence type="ECO:0000313" key="2">
    <source>
        <dbReference type="EMBL" id="KAG5293736.1"/>
    </source>
</evidence>
<dbReference type="EMBL" id="JAEVHI010000004">
    <property type="protein sequence ID" value="KAG5293736.1"/>
    <property type="molecule type" value="Genomic_DNA"/>
</dbReference>
<evidence type="ECO:0000256" key="1">
    <source>
        <dbReference type="SAM" id="MobiDB-lite"/>
    </source>
</evidence>
<dbReference type="AlphaFoldDB" id="A0A8H7YM47"/>
<feature type="region of interest" description="Disordered" evidence="1">
    <location>
        <begin position="81"/>
        <end position="105"/>
    </location>
</feature>
<organism evidence="2 3">
    <name type="scientific">Ajellomyces capsulatus</name>
    <name type="common">Darling's disease fungus</name>
    <name type="synonym">Histoplasma capsulatum</name>
    <dbReference type="NCBI Taxonomy" id="5037"/>
    <lineage>
        <taxon>Eukaryota</taxon>
        <taxon>Fungi</taxon>
        <taxon>Dikarya</taxon>
        <taxon>Ascomycota</taxon>
        <taxon>Pezizomycotina</taxon>
        <taxon>Eurotiomycetes</taxon>
        <taxon>Eurotiomycetidae</taxon>
        <taxon>Onygenales</taxon>
        <taxon>Ajellomycetaceae</taxon>
        <taxon>Histoplasma</taxon>
    </lineage>
</organism>